<dbReference type="Gene3D" id="1.20.58.300">
    <property type="entry name" value="FlgN-like"/>
    <property type="match status" value="1"/>
</dbReference>
<keyword evidence="3" id="KW-1005">Bacterial flagellum biogenesis</keyword>
<dbReference type="RefSeq" id="WP_084882156.1">
    <property type="nucleotide sequence ID" value="NZ_MLJJ01000004.1"/>
</dbReference>
<keyword evidence="5" id="KW-1185">Reference proteome</keyword>
<evidence type="ECO:0000313" key="5">
    <source>
        <dbReference type="Proteomes" id="UP000193785"/>
    </source>
</evidence>
<gene>
    <name evidence="4" type="ORF">HA46_03200</name>
</gene>
<dbReference type="Proteomes" id="UP000193785">
    <property type="component" value="Unassembled WGS sequence"/>
</dbReference>
<evidence type="ECO:0000313" key="4">
    <source>
        <dbReference type="EMBL" id="ORN02575.1"/>
    </source>
</evidence>
<dbReference type="SUPFAM" id="SSF140566">
    <property type="entry name" value="FlgN-like"/>
    <property type="match status" value="1"/>
</dbReference>
<organism evidence="4 5">
    <name type="scientific">Pantoea septica</name>
    <dbReference type="NCBI Taxonomy" id="472695"/>
    <lineage>
        <taxon>Bacteria</taxon>
        <taxon>Pseudomonadati</taxon>
        <taxon>Pseudomonadota</taxon>
        <taxon>Gammaproteobacteria</taxon>
        <taxon>Enterobacterales</taxon>
        <taxon>Erwiniaceae</taxon>
        <taxon>Pantoea</taxon>
    </lineage>
</organism>
<reference evidence="4 5" key="1">
    <citation type="journal article" date="2017" name="Antonie Van Leeuwenhoek">
        <title>Phylogenomic resolution of the bacterial genus Pantoea and its relationship with Erwinia and Tatumella.</title>
        <authorList>
            <person name="Palmer M."/>
            <person name="Steenkamp E.T."/>
            <person name="Coetzee M.P."/>
            <person name="Chan W.Y."/>
            <person name="van Zyl E."/>
            <person name="De Maayer P."/>
            <person name="Coutinho T.A."/>
            <person name="Blom J."/>
            <person name="Smits T.H."/>
            <person name="Duffy B."/>
            <person name="Venter S.N."/>
        </authorList>
    </citation>
    <scope>NUCLEOTIDE SEQUENCE [LARGE SCALE GENOMIC DNA]</scope>
    <source>
        <strain evidence="4 5">LMG 5345</strain>
    </source>
</reference>
<dbReference type="InterPro" id="IPR007809">
    <property type="entry name" value="FlgN-like"/>
</dbReference>
<evidence type="ECO:0000256" key="1">
    <source>
        <dbReference type="ARBA" id="ARBA00002397"/>
    </source>
</evidence>
<evidence type="ECO:0008006" key="6">
    <source>
        <dbReference type="Google" id="ProtNLM"/>
    </source>
</evidence>
<name>A0ABX3UVY0_9GAMM</name>
<sequence length="147" mass="16360">MNKLHTLLTQLIEALQKLQPILQEENKQLSALKVNPVSLQIISDHKSRLLATIAHYDEQRRRLEQELSLATPYDGHAVLSQCWQQIVQQVKASDDLNRQNGELLQKQMNNAAGFRSAVDKAGAGLSLYGQKGKTMQPGAGRAYNITA</sequence>
<comment type="similarity">
    <text evidence="2">Belongs to the FlgN family.</text>
</comment>
<protein>
    <recommendedName>
        <fullName evidence="6">Flagella synthesis protein FlgN</fullName>
    </recommendedName>
</protein>
<evidence type="ECO:0000256" key="3">
    <source>
        <dbReference type="ARBA" id="ARBA00022795"/>
    </source>
</evidence>
<dbReference type="InterPro" id="IPR036679">
    <property type="entry name" value="FlgN-like_sf"/>
</dbReference>
<proteinExistence type="inferred from homology"/>
<accession>A0ABX3UVY0</accession>
<comment type="function">
    <text evidence="1">Required for the efficient initiation of filament assembly.</text>
</comment>
<dbReference type="Pfam" id="PF05130">
    <property type="entry name" value="FlgN"/>
    <property type="match status" value="1"/>
</dbReference>
<comment type="caution">
    <text evidence="4">The sequence shown here is derived from an EMBL/GenBank/DDBJ whole genome shotgun (WGS) entry which is preliminary data.</text>
</comment>
<dbReference type="EMBL" id="MLJJ01000004">
    <property type="protein sequence ID" value="ORN02575.1"/>
    <property type="molecule type" value="Genomic_DNA"/>
</dbReference>
<evidence type="ECO:0000256" key="2">
    <source>
        <dbReference type="ARBA" id="ARBA00007703"/>
    </source>
</evidence>